<dbReference type="EMBL" id="CP101509">
    <property type="protein sequence ID" value="UTV30275.1"/>
    <property type="molecule type" value="Genomic_DNA"/>
</dbReference>
<evidence type="ECO:0000313" key="2">
    <source>
        <dbReference type="EMBL" id="UTV30275.1"/>
    </source>
</evidence>
<feature type="signal peptide" evidence="1">
    <location>
        <begin position="1"/>
        <end position="25"/>
    </location>
</feature>
<keyword evidence="3" id="KW-1185">Reference proteome</keyword>
<feature type="chain" id="PRO_5047036833" evidence="1">
    <location>
        <begin position="26"/>
        <end position="167"/>
    </location>
</feature>
<evidence type="ECO:0000256" key="1">
    <source>
        <dbReference type="SAM" id="SignalP"/>
    </source>
</evidence>
<dbReference type="PANTHER" id="PTHR34309:SF10">
    <property type="entry name" value="SLR1406 PROTEIN"/>
    <property type="match status" value="1"/>
</dbReference>
<sequence length="167" mass="17043">MTPLKNTLLSTIFAGLAATSFQASAEDQTATISIAQISSATAFTLSQEAVAQCAAKGYTVSATVVDVTGNVIAQLRADNAGKHTLDSSRKKAFTAASMKQPTASLMKTIADKPMLQPLKDMDDNLLLLAGGLPLTVNNTVIGAIGVGGAPGGHLDVQCAEAAINKVL</sequence>
<dbReference type="Pfam" id="PF03928">
    <property type="entry name" value="HbpS-like"/>
    <property type="match status" value="1"/>
</dbReference>
<dbReference type="SUPFAM" id="SSF143744">
    <property type="entry name" value="GlcG-like"/>
    <property type="match status" value="1"/>
</dbReference>
<dbReference type="InterPro" id="IPR052517">
    <property type="entry name" value="GlcG_carb_metab_protein"/>
</dbReference>
<dbReference type="InterPro" id="IPR005624">
    <property type="entry name" value="PduO/GlcC-like"/>
</dbReference>
<proteinExistence type="predicted"/>
<evidence type="ECO:0000313" key="3">
    <source>
        <dbReference type="Proteomes" id="UP001057998"/>
    </source>
</evidence>
<dbReference type="RefSeq" id="WP_255391621.1">
    <property type="nucleotide sequence ID" value="NZ_CP101509.1"/>
</dbReference>
<organism evidence="2 3">
    <name type="scientific">Photobacterium atrarenae</name>
    <dbReference type="NCBI Taxonomy" id="865757"/>
    <lineage>
        <taxon>Bacteria</taxon>
        <taxon>Pseudomonadati</taxon>
        <taxon>Pseudomonadota</taxon>
        <taxon>Gammaproteobacteria</taxon>
        <taxon>Vibrionales</taxon>
        <taxon>Vibrionaceae</taxon>
        <taxon>Photobacterium</taxon>
    </lineage>
</organism>
<protein>
    <submittedName>
        <fullName evidence="2">Heme-binding protein</fullName>
    </submittedName>
</protein>
<name>A0ABY5GLT4_9GAMM</name>
<accession>A0ABY5GLT4</accession>
<gene>
    <name evidence="2" type="ORF">NNL38_16995</name>
</gene>
<dbReference type="PANTHER" id="PTHR34309">
    <property type="entry name" value="SLR1406 PROTEIN"/>
    <property type="match status" value="1"/>
</dbReference>
<reference evidence="2" key="1">
    <citation type="submission" date="2022-07" db="EMBL/GenBank/DDBJ databases">
        <title>Genome sequencing of Photobacterium atrarenae GJH2-4.</title>
        <authorList>
            <person name="Park S.-J."/>
        </authorList>
    </citation>
    <scope>NUCLEOTIDE SEQUENCE</scope>
    <source>
        <strain evidence="2">GJH2-4</strain>
    </source>
</reference>
<dbReference type="Proteomes" id="UP001057998">
    <property type="component" value="Chromosome 2"/>
</dbReference>
<keyword evidence="1" id="KW-0732">Signal</keyword>
<dbReference type="InterPro" id="IPR038084">
    <property type="entry name" value="PduO/GlcC-like_sf"/>
</dbReference>
<dbReference type="Gene3D" id="3.30.450.150">
    <property type="entry name" value="Haem-degrading domain"/>
    <property type="match status" value="1"/>
</dbReference>